<proteinExistence type="inferred from homology"/>
<evidence type="ECO:0000256" key="4">
    <source>
        <dbReference type="ARBA" id="ARBA00016392"/>
    </source>
</evidence>
<dbReference type="GeneID" id="5889266"/>
<keyword evidence="6" id="KW-0679">Respiratory chain</keyword>
<evidence type="ECO:0000256" key="13">
    <source>
        <dbReference type="SAM" id="Phobius"/>
    </source>
</evidence>
<keyword evidence="12 13" id="KW-0472">Membrane</keyword>
<evidence type="ECO:0000256" key="8">
    <source>
        <dbReference type="ARBA" id="ARBA00022792"/>
    </source>
</evidence>
<keyword evidence="5" id="KW-0813">Transport</keyword>
<reference evidence="14 15" key="1">
    <citation type="journal article" date="2008" name="Nature">
        <title>The genome of the choanoflagellate Monosiga brevicollis and the origin of metazoans.</title>
        <authorList>
            <consortium name="JGI Sequencing"/>
            <person name="King N."/>
            <person name="Westbrook M.J."/>
            <person name="Young S.L."/>
            <person name="Kuo A."/>
            <person name="Abedin M."/>
            <person name="Chapman J."/>
            <person name="Fairclough S."/>
            <person name="Hellsten U."/>
            <person name="Isogai Y."/>
            <person name="Letunic I."/>
            <person name="Marr M."/>
            <person name="Pincus D."/>
            <person name="Putnam N."/>
            <person name="Rokas A."/>
            <person name="Wright K.J."/>
            <person name="Zuzow R."/>
            <person name="Dirks W."/>
            <person name="Good M."/>
            <person name="Goodstein D."/>
            <person name="Lemons D."/>
            <person name="Li W."/>
            <person name="Lyons J.B."/>
            <person name="Morris A."/>
            <person name="Nichols S."/>
            <person name="Richter D.J."/>
            <person name="Salamov A."/>
            <person name="Bork P."/>
            <person name="Lim W.A."/>
            <person name="Manning G."/>
            <person name="Miller W.T."/>
            <person name="McGinnis W."/>
            <person name="Shapiro H."/>
            <person name="Tjian R."/>
            <person name="Grigoriev I.V."/>
            <person name="Rokhsar D."/>
        </authorList>
    </citation>
    <scope>NUCLEOTIDE SEQUENCE [LARGE SCALE GENOMIC DNA]</scope>
    <source>
        <strain evidence="15">MX1 / ATCC 50154</strain>
    </source>
</reference>
<evidence type="ECO:0000256" key="11">
    <source>
        <dbReference type="ARBA" id="ARBA00023128"/>
    </source>
</evidence>
<keyword evidence="9" id="KW-0249">Electron transport</keyword>
<comment type="similarity">
    <text evidence="3">Belongs to the complex I NDUFA1 subunit family.</text>
</comment>
<dbReference type="AlphaFoldDB" id="A9UTX0"/>
<evidence type="ECO:0000256" key="2">
    <source>
        <dbReference type="ARBA" id="ARBA00004298"/>
    </source>
</evidence>
<accession>A9UTX0</accession>
<evidence type="ECO:0000256" key="3">
    <source>
        <dbReference type="ARBA" id="ARBA00009960"/>
    </source>
</evidence>
<dbReference type="Proteomes" id="UP000001357">
    <property type="component" value="Unassembled WGS sequence"/>
</dbReference>
<name>A9UTX0_MONBE</name>
<dbReference type="EMBL" id="CH991545">
    <property type="protein sequence ID" value="EDQ91320.1"/>
    <property type="molecule type" value="Genomic_DNA"/>
</dbReference>
<dbReference type="InParanoid" id="A9UTX0"/>
<keyword evidence="8" id="KW-0999">Mitochondrion inner membrane</keyword>
<evidence type="ECO:0000256" key="12">
    <source>
        <dbReference type="ARBA" id="ARBA00023136"/>
    </source>
</evidence>
<feature type="transmembrane region" description="Helical" evidence="13">
    <location>
        <begin position="60"/>
        <end position="84"/>
    </location>
</feature>
<evidence type="ECO:0000256" key="9">
    <source>
        <dbReference type="ARBA" id="ARBA00022982"/>
    </source>
</evidence>
<dbReference type="GO" id="GO:0045271">
    <property type="term" value="C:respiratory chain complex I"/>
    <property type="evidence" value="ECO:0000318"/>
    <property type="project" value="GO_Central"/>
</dbReference>
<protein>
    <recommendedName>
        <fullName evidence="4">NADH dehydrogenase [ubiquinone] 1 alpha subcomplex subunit 1</fullName>
    </recommendedName>
</protein>
<dbReference type="GO" id="GO:0005743">
    <property type="term" value="C:mitochondrial inner membrane"/>
    <property type="evidence" value="ECO:0007669"/>
    <property type="project" value="UniProtKB-SubCell"/>
</dbReference>
<organism evidence="14 15">
    <name type="scientific">Monosiga brevicollis</name>
    <name type="common">Choanoflagellate</name>
    <dbReference type="NCBI Taxonomy" id="81824"/>
    <lineage>
        <taxon>Eukaryota</taxon>
        <taxon>Choanoflagellata</taxon>
        <taxon>Craspedida</taxon>
        <taxon>Salpingoecidae</taxon>
        <taxon>Monosiga</taxon>
    </lineage>
</organism>
<evidence type="ECO:0000256" key="5">
    <source>
        <dbReference type="ARBA" id="ARBA00022448"/>
    </source>
</evidence>
<dbReference type="RefSeq" id="XP_001743742.1">
    <property type="nucleotide sequence ID" value="XM_001743690.1"/>
</dbReference>
<evidence type="ECO:0000256" key="7">
    <source>
        <dbReference type="ARBA" id="ARBA00022692"/>
    </source>
</evidence>
<dbReference type="STRING" id="81824.A9UTX0"/>
<comment type="function">
    <text evidence="1">Accessory subunit of the mitochondrial membrane respiratory chain NADH dehydrogenase (Complex I), that is believed not to be involved in catalysis. Complex I functions in the transfer of electrons from NADH to the respiratory chain. The immediate electron acceptor for the enzyme is believed to be ubiquinone.</text>
</comment>
<keyword evidence="15" id="KW-1185">Reference proteome</keyword>
<dbReference type="PANTHER" id="PTHR17098">
    <property type="entry name" value="NADH-UBIQUINONE OXIDOREDUCTASE MWFE SUBUNIT"/>
    <property type="match status" value="1"/>
</dbReference>
<dbReference type="Pfam" id="PF15879">
    <property type="entry name" value="MWFE"/>
    <property type="match status" value="1"/>
</dbReference>
<sequence>MTHIPCIRAGIEADDRCQMSDIIVQGQSVRVGIILTPQQVHFLSLLFTPSAADIMWTESIPAFAVIIGGMASSGLIIGGIQSLFHSGHTRKHGLDSFSRAMMQRDEAITGKQYAQNADLDFVPSA</sequence>
<dbReference type="InterPro" id="IPR017384">
    <property type="entry name" value="NADH_Ub_cplx-1_asu_su-1"/>
</dbReference>
<keyword evidence="11" id="KW-0496">Mitochondrion</keyword>
<dbReference type="KEGG" id="mbr:MONBRDRAFT_31552"/>
<evidence type="ECO:0000313" key="15">
    <source>
        <dbReference type="Proteomes" id="UP000001357"/>
    </source>
</evidence>
<evidence type="ECO:0000256" key="1">
    <source>
        <dbReference type="ARBA" id="ARBA00003195"/>
    </source>
</evidence>
<evidence type="ECO:0000313" key="14">
    <source>
        <dbReference type="EMBL" id="EDQ91320.1"/>
    </source>
</evidence>
<evidence type="ECO:0000256" key="10">
    <source>
        <dbReference type="ARBA" id="ARBA00022989"/>
    </source>
</evidence>
<comment type="subcellular location">
    <subcellularLocation>
        <location evidence="2">Mitochondrion inner membrane</location>
        <topology evidence="2">Single-pass membrane protein</topology>
        <orientation evidence="2">Matrix side</orientation>
    </subcellularLocation>
</comment>
<keyword evidence="7 13" id="KW-0812">Transmembrane</keyword>
<dbReference type="PANTHER" id="PTHR17098:SF2">
    <property type="entry name" value="NADH DEHYDROGENASE [UBIQUINONE] 1 ALPHA SUBCOMPLEX SUBUNIT 1"/>
    <property type="match status" value="1"/>
</dbReference>
<keyword evidence="10 13" id="KW-1133">Transmembrane helix</keyword>
<gene>
    <name evidence="14" type="ORF">MONBRDRAFT_31552</name>
</gene>
<evidence type="ECO:0000256" key="6">
    <source>
        <dbReference type="ARBA" id="ARBA00022660"/>
    </source>
</evidence>